<dbReference type="SUPFAM" id="SSF48452">
    <property type="entry name" value="TPR-like"/>
    <property type="match status" value="1"/>
</dbReference>
<dbReference type="EMBL" id="FNVT01000024">
    <property type="protein sequence ID" value="SEH02144.1"/>
    <property type="molecule type" value="Genomic_DNA"/>
</dbReference>
<dbReference type="RefSeq" id="WP_146104100.1">
    <property type="nucleotide sequence ID" value="NZ_FNVT01000024.1"/>
</dbReference>
<dbReference type="SUPFAM" id="SSF47413">
    <property type="entry name" value="lambda repressor-like DNA-binding domains"/>
    <property type="match status" value="1"/>
</dbReference>
<sequence length="475" mass="51691">MTMDQEHLRSVLDTVFARQDMEDACKRRDLGGVIRILNKYGVTQGQIANLTGRSQGRISEYKSGKRVPTAKHTFEEFAGGLGMPGTLRRHLGLSSSGGKGGAQVVSDGVQIPTDTFDLQLFAEAIGKRGEPLKRRELLAMVAQLGTQSALAQSEAWEKVAFALSKPSAIDEAVVREMEARAAGFHRLEEMLPAHTIFKGLAAHLNEVGTILNGTATDPKDELRKRLIVVAGESSVLAGWIATDLGNISAARNLYDTAEKASKEAGDAAIIACAFGYRSYIPSGKGNHGRARALLASALQHLPQDTSPGTTSWLAARHAEESAALGETEAALRSWDEAREAFNIADPEEDRVWTRFLDQDRFDSFHISTYAQIGRLDEAEAVARAVIARLPDVERKRAGIILGDIATAHIVHGSVTEAVRAAREGLAVIRETESGIWLPRFLVLGEALRRWQTQPAVRVFLEELAVTKRQFSASPR</sequence>
<dbReference type="InterPro" id="IPR010982">
    <property type="entry name" value="Lambda_DNA-bd_dom_sf"/>
</dbReference>
<dbReference type="AlphaFoldDB" id="A0A1H6EZM2"/>
<dbReference type="InterPro" id="IPR011990">
    <property type="entry name" value="TPR-like_helical_dom_sf"/>
</dbReference>
<keyword evidence="3" id="KW-1185">Reference proteome</keyword>
<feature type="domain" description="HTH cro/C1-type" evidence="1">
    <location>
        <begin position="33"/>
        <end position="87"/>
    </location>
</feature>
<dbReference type="InterPro" id="IPR001387">
    <property type="entry name" value="Cro/C1-type_HTH"/>
</dbReference>
<dbReference type="Proteomes" id="UP000236732">
    <property type="component" value="Unassembled WGS sequence"/>
</dbReference>
<reference evidence="2 3" key="1">
    <citation type="submission" date="2016-10" db="EMBL/GenBank/DDBJ databases">
        <authorList>
            <person name="de Groot N.N."/>
        </authorList>
    </citation>
    <scope>NUCLEOTIDE SEQUENCE [LARGE SCALE GENOMIC DNA]</scope>
    <source>
        <strain evidence="2 3">CGMCC 4.7037</strain>
    </source>
</reference>
<dbReference type="Gene3D" id="1.25.40.10">
    <property type="entry name" value="Tetratricopeptide repeat domain"/>
    <property type="match status" value="1"/>
</dbReference>
<evidence type="ECO:0000259" key="1">
    <source>
        <dbReference type="PROSITE" id="PS50943"/>
    </source>
</evidence>
<dbReference type="GO" id="GO:0003677">
    <property type="term" value="F:DNA binding"/>
    <property type="evidence" value="ECO:0007669"/>
    <property type="project" value="InterPro"/>
</dbReference>
<evidence type="ECO:0000313" key="2">
    <source>
        <dbReference type="EMBL" id="SEH02144.1"/>
    </source>
</evidence>
<dbReference type="PROSITE" id="PS50943">
    <property type="entry name" value="HTH_CROC1"/>
    <property type="match status" value="1"/>
</dbReference>
<evidence type="ECO:0000313" key="3">
    <source>
        <dbReference type="Proteomes" id="UP000236732"/>
    </source>
</evidence>
<accession>A0A1H6EZM2</accession>
<gene>
    <name evidence="2" type="ORF">SAMN05444920_12479</name>
</gene>
<name>A0A1H6EZM2_9ACTN</name>
<organism evidence="2 3">
    <name type="scientific">Nonomuraea solani</name>
    <dbReference type="NCBI Taxonomy" id="1144553"/>
    <lineage>
        <taxon>Bacteria</taxon>
        <taxon>Bacillati</taxon>
        <taxon>Actinomycetota</taxon>
        <taxon>Actinomycetes</taxon>
        <taxon>Streptosporangiales</taxon>
        <taxon>Streptosporangiaceae</taxon>
        <taxon>Nonomuraea</taxon>
    </lineage>
</organism>
<protein>
    <recommendedName>
        <fullName evidence="1">HTH cro/C1-type domain-containing protein</fullName>
    </recommendedName>
</protein>
<proteinExistence type="predicted"/>
<dbReference type="OrthoDB" id="3213425at2"/>